<evidence type="ECO:0000313" key="2">
    <source>
        <dbReference type="Proteomes" id="UP000290365"/>
    </source>
</evidence>
<dbReference type="KEGG" id="kbs:EPA93_16705"/>
<dbReference type="Proteomes" id="UP000290365">
    <property type="component" value="Chromosome"/>
</dbReference>
<reference evidence="1 2" key="1">
    <citation type="submission" date="2019-01" db="EMBL/GenBank/DDBJ databases">
        <title>Ktedonosporobacter rubrisoli SCAWS-G2.</title>
        <authorList>
            <person name="Huang Y."/>
            <person name="Yan B."/>
        </authorList>
    </citation>
    <scope>NUCLEOTIDE SEQUENCE [LARGE SCALE GENOMIC DNA]</scope>
    <source>
        <strain evidence="1 2">SCAWS-G2</strain>
    </source>
</reference>
<dbReference type="EMBL" id="CP035758">
    <property type="protein sequence ID" value="QBD77542.1"/>
    <property type="molecule type" value="Genomic_DNA"/>
</dbReference>
<sequence length="84" mass="9498">MAPLSFRDVWPVICTTCGADMEPLLTISSGEGSDSWIPLEDQAIFDDLRLGRSSLPGVYIGRGYNMQIYRCHTSVDHPYQTWMQ</sequence>
<keyword evidence="2" id="KW-1185">Reference proteome</keyword>
<dbReference type="RefSeq" id="WP_129888598.1">
    <property type="nucleotide sequence ID" value="NZ_CP035758.1"/>
</dbReference>
<dbReference type="AlphaFoldDB" id="A0A4P6JQV2"/>
<evidence type="ECO:0000313" key="1">
    <source>
        <dbReference type="EMBL" id="QBD77542.1"/>
    </source>
</evidence>
<protein>
    <submittedName>
        <fullName evidence="1">Uncharacterized protein</fullName>
    </submittedName>
</protein>
<dbReference type="OrthoDB" id="4332009at2"/>
<gene>
    <name evidence="1" type="ORF">EPA93_16705</name>
</gene>
<organism evidence="1 2">
    <name type="scientific">Ktedonosporobacter rubrisoli</name>
    <dbReference type="NCBI Taxonomy" id="2509675"/>
    <lineage>
        <taxon>Bacteria</taxon>
        <taxon>Bacillati</taxon>
        <taxon>Chloroflexota</taxon>
        <taxon>Ktedonobacteria</taxon>
        <taxon>Ktedonobacterales</taxon>
        <taxon>Ktedonosporobacteraceae</taxon>
        <taxon>Ktedonosporobacter</taxon>
    </lineage>
</organism>
<name>A0A4P6JQV2_KTERU</name>
<accession>A0A4P6JQV2</accession>
<proteinExistence type="predicted"/>